<accession>A0A1E3X8V1</accession>
<reference evidence="1 2" key="1">
    <citation type="submission" date="2016-07" db="EMBL/GenBank/DDBJ databases">
        <title>Draft genome of Scalindua rubra, obtained from a brine-seawater interface in the Red Sea, sheds light on salt adaptation in anammox bacteria.</title>
        <authorList>
            <person name="Speth D.R."/>
            <person name="Lagkouvardos I."/>
            <person name="Wang Y."/>
            <person name="Qian P.-Y."/>
            <person name="Dutilh B.E."/>
            <person name="Jetten M.S."/>
        </authorList>
    </citation>
    <scope>NUCLEOTIDE SEQUENCE [LARGE SCALE GENOMIC DNA]</scope>
    <source>
        <strain evidence="1">BSI-1</strain>
    </source>
</reference>
<dbReference type="AlphaFoldDB" id="A0A1E3X8V1"/>
<evidence type="ECO:0000313" key="1">
    <source>
        <dbReference type="EMBL" id="ODS32046.1"/>
    </source>
</evidence>
<organism evidence="1 2">
    <name type="scientific">Candidatus Scalindua rubra</name>
    <dbReference type="NCBI Taxonomy" id="1872076"/>
    <lineage>
        <taxon>Bacteria</taxon>
        <taxon>Pseudomonadati</taxon>
        <taxon>Planctomycetota</taxon>
        <taxon>Candidatus Brocadiia</taxon>
        <taxon>Candidatus Brocadiales</taxon>
        <taxon>Candidatus Scalinduaceae</taxon>
        <taxon>Candidatus Scalindua</taxon>
    </lineage>
</organism>
<dbReference type="Proteomes" id="UP000094056">
    <property type="component" value="Unassembled WGS sequence"/>
</dbReference>
<comment type="caution">
    <text evidence="1">The sequence shown here is derived from an EMBL/GenBank/DDBJ whole genome shotgun (WGS) entry which is preliminary data.</text>
</comment>
<protein>
    <submittedName>
        <fullName evidence="1">Uncharacterized protein</fullName>
    </submittedName>
</protein>
<gene>
    <name evidence="1" type="ORF">SCARUB_02831</name>
</gene>
<dbReference type="EMBL" id="MAYW01000080">
    <property type="protein sequence ID" value="ODS32046.1"/>
    <property type="molecule type" value="Genomic_DNA"/>
</dbReference>
<name>A0A1E3X8V1_9BACT</name>
<proteinExistence type="predicted"/>
<evidence type="ECO:0000313" key="2">
    <source>
        <dbReference type="Proteomes" id="UP000094056"/>
    </source>
</evidence>
<sequence>MKKRDLCDFCGGELEHKVVDVDLHIQNEMVLCEGLLKDSLRMNL</sequence>